<reference evidence="12" key="2">
    <citation type="submission" date="2015-06" db="UniProtKB">
        <authorList>
            <consortium name="EnsemblProtists"/>
        </authorList>
    </citation>
    <scope>IDENTIFICATION</scope>
    <source>
        <strain evidence="12">Pr102</strain>
    </source>
</reference>
<dbReference type="SMART" id="SM00220">
    <property type="entry name" value="S_TKc"/>
    <property type="match status" value="1"/>
</dbReference>
<feature type="compositionally biased region" description="Polar residues" evidence="9">
    <location>
        <begin position="1154"/>
        <end position="1170"/>
    </location>
</feature>
<dbReference type="SUPFAM" id="SSF56112">
    <property type="entry name" value="Protein kinase-like (PK-like)"/>
    <property type="match status" value="1"/>
</dbReference>
<dbReference type="OMA" id="DPFRASH"/>
<feature type="region of interest" description="Disordered" evidence="9">
    <location>
        <begin position="318"/>
        <end position="341"/>
    </location>
</feature>
<feature type="region of interest" description="Disordered" evidence="9">
    <location>
        <begin position="373"/>
        <end position="396"/>
    </location>
</feature>
<dbReference type="GO" id="GO:0005737">
    <property type="term" value="C:cytoplasm"/>
    <property type="evidence" value="ECO:0000318"/>
    <property type="project" value="GO_Central"/>
</dbReference>
<dbReference type="EMBL" id="DS566032">
    <property type="status" value="NOT_ANNOTATED_CDS"/>
    <property type="molecule type" value="Genomic_DNA"/>
</dbReference>
<dbReference type="CDD" id="cd00159">
    <property type="entry name" value="RhoGAP"/>
    <property type="match status" value="1"/>
</dbReference>
<dbReference type="AlphaFoldDB" id="H3GQ34"/>
<keyword evidence="5" id="KW-0418">Kinase</keyword>
<dbReference type="EnsemblProtists" id="Phyra78857">
    <property type="protein sequence ID" value="Phyra78857"/>
    <property type="gene ID" value="Phyra78857"/>
</dbReference>
<keyword evidence="4" id="KW-0547">Nucleotide-binding</keyword>
<dbReference type="InterPro" id="IPR008936">
    <property type="entry name" value="Rho_GTPase_activation_prot"/>
</dbReference>
<comment type="catalytic activity">
    <reaction evidence="8">
        <text>L-seryl-[protein] + ATP = O-phospho-L-seryl-[protein] + ADP + H(+)</text>
        <dbReference type="Rhea" id="RHEA:17989"/>
        <dbReference type="Rhea" id="RHEA-COMP:9863"/>
        <dbReference type="Rhea" id="RHEA-COMP:11604"/>
        <dbReference type="ChEBI" id="CHEBI:15378"/>
        <dbReference type="ChEBI" id="CHEBI:29999"/>
        <dbReference type="ChEBI" id="CHEBI:30616"/>
        <dbReference type="ChEBI" id="CHEBI:83421"/>
        <dbReference type="ChEBI" id="CHEBI:456216"/>
        <dbReference type="EC" id="2.7.11.1"/>
    </reaction>
</comment>
<dbReference type="InParanoid" id="H3GQ34"/>
<dbReference type="Gene3D" id="1.10.555.10">
    <property type="entry name" value="Rho GTPase activation protein"/>
    <property type="match status" value="1"/>
</dbReference>
<dbReference type="SMART" id="SM00324">
    <property type="entry name" value="RhoGAP"/>
    <property type="match status" value="1"/>
</dbReference>
<comment type="catalytic activity">
    <reaction evidence="7">
        <text>L-threonyl-[protein] + ATP = O-phospho-L-threonyl-[protein] + ADP + H(+)</text>
        <dbReference type="Rhea" id="RHEA:46608"/>
        <dbReference type="Rhea" id="RHEA-COMP:11060"/>
        <dbReference type="Rhea" id="RHEA-COMP:11605"/>
        <dbReference type="ChEBI" id="CHEBI:15378"/>
        <dbReference type="ChEBI" id="CHEBI:30013"/>
        <dbReference type="ChEBI" id="CHEBI:30616"/>
        <dbReference type="ChEBI" id="CHEBI:61977"/>
        <dbReference type="ChEBI" id="CHEBI:456216"/>
        <dbReference type="EC" id="2.7.11.1"/>
    </reaction>
</comment>
<dbReference type="GO" id="GO:0004674">
    <property type="term" value="F:protein serine/threonine kinase activity"/>
    <property type="evidence" value="ECO:0000318"/>
    <property type="project" value="GO_Central"/>
</dbReference>
<organism evidence="12 13">
    <name type="scientific">Phytophthora ramorum</name>
    <name type="common">Sudden oak death agent</name>
    <dbReference type="NCBI Taxonomy" id="164328"/>
    <lineage>
        <taxon>Eukaryota</taxon>
        <taxon>Sar</taxon>
        <taxon>Stramenopiles</taxon>
        <taxon>Oomycota</taxon>
        <taxon>Peronosporomycetes</taxon>
        <taxon>Peronosporales</taxon>
        <taxon>Peronosporaceae</taxon>
        <taxon>Phytophthora</taxon>
    </lineage>
</organism>
<dbReference type="Proteomes" id="UP000005238">
    <property type="component" value="Unassembled WGS sequence"/>
</dbReference>
<dbReference type="eggNOG" id="KOG0574">
    <property type="taxonomic scope" value="Eukaryota"/>
</dbReference>
<dbReference type="PANTHER" id="PTHR48012:SF10">
    <property type="entry name" value="FI20177P1"/>
    <property type="match status" value="1"/>
</dbReference>
<keyword evidence="3" id="KW-0808">Transferase</keyword>
<evidence type="ECO:0000256" key="1">
    <source>
        <dbReference type="ARBA" id="ARBA00008874"/>
    </source>
</evidence>
<feature type="compositionally biased region" description="Polar residues" evidence="9">
    <location>
        <begin position="520"/>
        <end position="532"/>
    </location>
</feature>
<keyword evidence="2" id="KW-0723">Serine/threonine-protein kinase</keyword>
<feature type="domain" description="Rho-GAP" evidence="11">
    <location>
        <begin position="716"/>
        <end position="914"/>
    </location>
</feature>
<evidence type="ECO:0000256" key="2">
    <source>
        <dbReference type="ARBA" id="ARBA00022527"/>
    </source>
</evidence>
<evidence type="ECO:0000256" key="9">
    <source>
        <dbReference type="SAM" id="MobiDB-lite"/>
    </source>
</evidence>
<dbReference type="PANTHER" id="PTHR48012">
    <property type="entry name" value="STERILE20-LIKE KINASE, ISOFORM B-RELATED"/>
    <property type="match status" value="1"/>
</dbReference>
<keyword evidence="6" id="KW-0067">ATP-binding</keyword>
<dbReference type="InterPro" id="IPR011009">
    <property type="entry name" value="Kinase-like_dom_sf"/>
</dbReference>
<dbReference type="InterPro" id="IPR000719">
    <property type="entry name" value="Prot_kinase_dom"/>
</dbReference>
<evidence type="ECO:0000313" key="12">
    <source>
        <dbReference type="EnsemblProtists" id="Phyra78857"/>
    </source>
</evidence>
<dbReference type="HOGENOM" id="CLU_007009_0_0_1"/>
<dbReference type="InterPro" id="IPR050629">
    <property type="entry name" value="STE20/SPS1-PAK"/>
</dbReference>
<dbReference type="VEuPathDB" id="FungiDB:KRP23_7943"/>
<evidence type="ECO:0000259" key="11">
    <source>
        <dbReference type="PROSITE" id="PS50238"/>
    </source>
</evidence>
<dbReference type="Pfam" id="PF00069">
    <property type="entry name" value="Pkinase"/>
    <property type="match status" value="1"/>
</dbReference>
<evidence type="ECO:0008006" key="14">
    <source>
        <dbReference type="Google" id="ProtNLM"/>
    </source>
</evidence>
<dbReference type="VEuPathDB" id="FungiDB:KRP22_78"/>
<feature type="domain" description="Protein kinase" evidence="10">
    <location>
        <begin position="33"/>
        <end position="290"/>
    </location>
</feature>
<evidence type="ECO:0000256" key="5">
    <source>
        <dbReference type="ARBA" id="ARBA00022777"/>
    </source>
</evidence>
<sequence length="1252" mass="137347">MSKPRRASYAVTSAELPVLKTLGLEEVDPEEVFELQRKEGAGAFGRVFRACYKKDRTRLAALKVIPVALEAGERGEDIESVRREIQFLRECDHPNVVAFHGAYYKDGALWVAMEHCAGGSVGDVRRVRSLSEREISVIMRGALRGLAYLHSRRKIHRDVKGGNILLTDAGQVKIADFGVSAQLRDTLSRRGSFVGTPYWMSPELIQDSDYDFKADIWSLGITAIELADQKPPLFDEHPMRVLIQIPRNPPPQVAHPEKWSAAFLDFLRFCLRKDPAERPTALECMKHEFIRREAHIERVFASGAMEELQGKHRVVKAANEAHHKTGGEGSPATNAVDSASEKADAVSVAAVATPTIEQELDDEIAEEIGGGDDALSEASASSYSDAGDEGEASSGLLGDTFEFKESTTPVADTTATPPSAASKLSDSADDLLNLSADESFALEKDLPALSQVDSKLQKFDREVLAQATSHQLQIASSTASFRQPATEFKLLPSSAKSPVIRGAAGRDSSTRFLKMKEASRTSSGGALNSVSSALDAKKPPRPTSSAIGLRPKTSLSPPPSPSVQSSWLSVSSSQEDPLASIDTVTNARVNRLLSSLSASSSSPSLAAAMRAYNDQHAADTPSRSATRQSFNWRSVEAALPSASPPVHASFRDNTNSSGKIFIGDPFRASHDVCVKYNSIQAQYEGAPMSAEWAALHQQFGIALSHMRCRSSSPHGASVEDQVPALLRMLRRELVRHGGLRCKYIYRVSPVQEDVQRAKAAINRGSFEPAQIADPHVYGSLLKIWLRELPALLLDALDVQDLAAVTKLVNTGTSTRIDEDDNGLRLIAPGNIDIVDAQITRTLQKLGPRENAVFQWLLEHMLEVNSHRTSNHMTTQAIATVMAPNLFSCSGMARASQENAGNLMRQVVTFLHVLLSWRRASLATSPTLLLEQEEKNVAAAFSASTETPTANGKVSALQERVRQSLTKLVKSPESSPEAEGDDLENASLEAVLRCRVDRLWSDLEKSEVTTVETKRQEHALRRVFSEFQQSMLLLIARHSKRTDECVWANDLLNKLKECQQLETHIPESLARMKEWLDAALSFEAFCRLLDREQTTQDKLERLQARYGGTTASPDNNAANQRGASASDLTFTRSMFSHLTRVHQHQRETEWAAADEQSTTVQSNQSEESSTTRTDKLLLDGAIRLASKNQRTSDARIFSSLHRNMAKLGERQPAIGNLLAVLGDRNQNRPQTGVRSLGWLQEQLMESIPSSTAL</sequence>
<dbReference type="InterPro" id="IPR000198">
    <property type="entry name" value="RhoGAP_dom"/>
</dbReference>
<accession>H3GQ34</accession>
<evidence type="ECO:0000256" key="6">
    <source>
        <dbReference type="ARBA" id="ARBA00022840"/>
    </source>
</evidence>
<dbReference type="PROSITE" id="PS50238">
    <property type="entry name" value="RHOGAP"/>
    <property type="match status" value="1"/>
</dbReference>
<dbReference type="STRING" id="164328.H3GQ34"/>
<evidence type="ECO:0000259" key="10">
    <source>
        <dbReference type="PROSITE" id="PS50011"/>
    </source>
</evidence>
<evidence type="ECO:0000256" key="7">
    <source>
        <dbReference type="ARBA" id="ARBA00047899"/>
    </source>
</evidence>
<dbReference type="PROSITE" id="PS50011">
    <property type="entry name" value="PROTEIN_KINASE_DOM"/>
    <property type="match status" value="1"/>
</dbReference>
<keyword evidence="13" id="KW-1185">Reference proteome</keyword>
<evidence type="ECO:0000256" key="8">
    <source>
        <dbReference type="ARBA" id="ARBA00048679"/>
    </source>
</evidence>
<dbReference type="GO" id="GO:0005524">
    <property type="term" value="F:ATP binding"/>
    <property type="evidence" value="ECO:0007669"/>
    <property type="project" value="UniProtKB-KW"/>
</dbReference>
<protein>
    <recommendedName>
        <fullName evidence="14">Protein kinase domain-containing protein</fullName>
    </recommendedName>
</protein>
<reference evidence="13" key="1">
    <citation type="journal article" date="2006" name="Science">
        <title>Phytophthora genome sequences uncover evolutionary origins and mechanisms of pathogenesis.</title>
        <authorList>
            <person name="Tyler B.M."/>
            <person name="Tripathy S."/>
            <person name="Zhang X."/>
            <person name="Dehal P."/>
            <person name="Jiang R.H."/>
            <person name="Aerts A."/>
            <person name="Arredondo F.D."/>
            <person name="Baxter L."/>
            <person name="Bensasson D."/>
            <person name="Beynon J.L."/>
            <person name="Chapman J."/>
            <person name="Damasceno C.M."/>
            <person name="Dorrance A.E."/>
            <person name="Dou D."/>
            <person name="Dickerman A.W."/>
            <person name="Dubchak I.L."/>
            <person name="Garbelotto M."/>
            <person name="Gijzen M."/>
            <person name="Gordon S.G."/>
            <person name="Govers F."/>
            <person name="Grunwald N.J."/>
            <person name="Huang W."/>
            <person name="Ivors K.L."/>
            <person name="Jones R.W."/>
            <person name="Kamoun S."/>
            <person name="Krampis K."/>
            <person name="Lamour K.H."/>
            <person name="Lee M.K."/>
            <person name="McDonald W.H."/>
            <person name="Medina M."/>
            <person name="Meijer H.J."/>
            <person name="Nordberg E.K."/>
            <person name="Maclean D.J."/>
            <person name="Ospina-Giraldo M.D."/>
            <person name="Morris P.F."/>
            <person name="Phuntumart V."/>
            <person name="Putnam N.H."/>
            <person name="Rash S."/>
            <person name="Rose J.K."/>
            <person name="Sakihama Y."/>
            <person name="Salamov A.A."/>
            <person name="Savidor A."/>
            <person name="Scheuring C.F."/>
            <person name="Smith B.M."/>
            <person name="Sobral B.W."/>
            <person name="Terry A."/>
            <person name="Torto-Alalibo T.A."/>
            <person name="Win J."/>
            <person name="Xu Z."/>
            <person name="Zhang H."/>
            <person name="Grigoriev I.V."/>
            <person name="Rokhsar D.S."/>
            <person name="Boore J.L."/>
        </authorList>
    </citation>
    <scope>NUCLEOTIDE SEQUENCE [LARGE SCALE GENOMIC DNA]</scope>
    <source>
        <strain evidence="13">Pr102</strain>
    </source>
</reference>
<feature type="region of interest" description="Disordered" evidence="9">
    <location>
        <begin position="516"/>
        <end position="569"/>
    </location>
</feature>
<feature type="region of interest" description="Disordered" evidence="9">
    <location>
        <begin position="1140"/>
        <end position="1173"/>
    </location>
</feature>
<evidence type="ECO:0000256" key="4">
    <source>
        <dbReference type="ARBA" id="ARBA00022741"/>
    </source>
</evidence>
<name>H3GQ34_PHYRM</name>
<dbReference type="SUPFAM" id="SSF48350">
    <property type="entry name" value="GTPase activation domain, GAP"/>
    <property type="match status" value="1"/>
</dbReference>
<evidence type="ECO:0000313" key="13">
    <source>
        <dbReference type="Proteomes" id="UP000005238"/>
    </source>
</evidence>
<dbReference type="GO" id="GO:0035556">
    <property type="term" value="P:intracellular signal transduction"/>
    <property type="evidence" value="ECO:0000318"/>
    <property type="project" value="GO_Central"/>
</dbReference>
<dbReference type="FunFam" id="1.10.510.10:FF:001091">
    <property type="entry name" value="STE family protein kinase"/>
    <property type="match status" value="1"/>
</dbReference>
<dbReference type="Pfam" id="PF00620">
    <property type="entry name" value="RhoGAP"/>
    <property type="match status" value="1"/>
</dbReference>
<comment type="similarity">
    <text evidence="1">Belongs to the protein kinase superfamily. STE Ser/Thr protein kinase family. STE20 subfamily.</text>
</comment>
<proteinExistence type="inferred from homology"/>
<evidence type="ECO:0000256" key="3">
    <source>
        <dbReference type="ARBA" id="ARBA00022679"/>
    </source>
</evidence>
<dbReference type="Gene3D" id="1.10.510.10">
    <property type="entry name" value="Transferase(Phosphotransferase) domain 1"/>
    <property type="match status" value="1"/>
</dbReference>